<dbReference type="EMBL" id="JBBPBM010000028">
    <property type="protein sequence ID" value="KAK8537364.1"/>
    <property type="molecule type" value="Genomic_DNA"/>
</dbReference>
<evidence type="ECO:0008006" key="3">
    <source>
        <dbReference type="Google" id="ProtNLM"/>
    </source>
</evidence>
<organism evidence="1 2">
    <name type="scientific">Hibiscus sabdariffa</name>
    <name type="common">roselle</name>
    <dbReference type="NCBI Taxonomy" id="183260"/>
    <lineage>
        <taxon>Eukaryota</taxon>
        <taxon>Viridiplantae</taxon>
        <taxon>Streptophyta</taxon>
        <taxon>Embryophyta</taxon>
        <taxon>Tracheophyta</taxon>
        <taxon>Spermatophyta</taxon>
        <taxon>Magnoliopsida</taxon>
        <taxon>eudicotyledons</taxon>
        <taxon>Gunneridae</taxon>
        <taxon>Pentapetalae</taxon>
        <taxon>rosids</taxon>
        <taxon>malvids</taxon>
        <taxon>Malvales</taxon>
        <taxon>Malvaceae</taxon>
        <taxon>Malvoideae</taxon>
        <taxon>Hibiscus</taxon>
    </lineage>
</organism>
<proteinExistence type="predicted"/>
<keyword evidence="2" id="KW-1185">Reference proteome</keyword>
<reference evidence="1 2" key="1">
    <citation type="journal article" date="2024" name="G3 (Bethesda)">
        <title>Genome assembly of Hibiscus sabdariffa L. provides insights into metabolisms of medicinal natural products.</title>
        <authorList>
            <person name="Kim T."/>
        </authorList>
    </citation>
    <scope>NUCLEOTIDE SEQUENCE [LARGE SCALE GENOMIC DNA]</scope>
    <source>
        <strain evidence="1">TK-2024</strain>
        <tissue evidence="1">Old leaves</tissue>
    </source>
</reference>
<evidence type="ECO:0000313" key="2">
    <source>
        <dbReference type="Proteomes" id="UP001472677"/>
    </source>
</evidence>
<dbReference type="Proteomes" id="UP001472677">
    <property type="component" value="Unassembled WGS sequence"/>
</dbReference>
<comment type="caution">
    <text evidence="1">The sequence shown here is derived from an EMBL/GenBank/DDBJ whole genome shotgun (WGS) entry which is preliminary data.</text>
</comment>
<evidence type="ECO:0000313" key="1">
    <source>
        <dbReference type="EMBL" id="KAK8537364.1"/>
    </source>
</evidence>
<gene>
    <name evidence="1" type="ORF">V6N12_043529</name>
</gene>
<accession>A0ABR2DEK2</accession>
<sequence>MAPTRFSQDGKLLSAERSPLPLVRAIVRLRQCGWITNIHWIPRDSNKPADALAKTVDPNLHDVVYLQSPPRALLSLLQEDTSTIPNVIT</sequence>
<protein>
    <recommendedName>
        <fullName evidence="3">RNase H type-1 domain-containing protein</fullName>
    </recommendedName>
</protein>
<name>A0ABR2DEK2_9ROSI</name>